<protein>
    <submittedName>
        <fullName evidence="1">Uncharacterized protein</fullName>
    </submittedName>
</protein>
<sequence>MRHEQDFSVIPTAYEKFVECATDTCLTTGLPTGLLPQLLLRSIESELRLSFDTPGRRLLWLTTFTNLVPLFTKHVAARRSASEFS</sequence>
<dbReference type="Proteomes" id="UP000024635">
    <property type="component" value="Unassembled WGS sequence"/>
</dbReference>
<keyword evidence="2" id="KW-1185">Reference proteome</keyword>
<dbReference type="AlphaFoldDB" id="A0A016WDN9"/>
<reference evidence="2" key="1">
    <citation type="journal article" date="2015" name="Nat. Genet.">
        <title>The genome and transcriptome of the zoonotic hookworm Ancylostoma ceylanicum identify infection-specific gene families.</title>
        <authorList>
            <person name="Schwarz E.M."/>
            <person name="Hu Y."/>
            <person name="Antoshechkin I."/>
            <person name="Miller M.M."/>
            <person name="Sternberg P.W."/>
            <person name="Aroian R.V."/>
        </authorList>
    </citation>
    <scope>NUCLEOTIDE SEQUENCE</scope>
    <source>
        <strain evidence="2">HY135</strain>
    </source>
</reference>
<evidence type="ECO:0000313" key="2">
    <source>
        <dbReference type="Proteomes" id="UP000024635"/>
    </source>
</evidence>
<organism evidence="1 2">
    <name type="scientific">Ancylostoma ceylanicum</name>
    <dbReference type="NCBI Taxonomy" id="53326"/>
    <lineage>
        <taxon>Eukaryota</taxon>
        <taxon>Metazoa</taxon>
        <taxon>Ecdysozoa</taxon>
        <taxon>Nematoda</taxon>
        <taxon>Chromadorea</taxon>
        <taxon>Rhabditida</taxon>
        <taxon>Rhabditina</taxon>
        <taxon>Rhabditomorpha</taxon>
        <taxon>Strongyloidea</taxon>
        <taxon>Ancylostomatidae</taxon>
        <taxon>Ancylostomatinae</taxon>
        <taxon>Ancylostoma</taxon>
    </lineage>
</organism>
<evidence type="ECO:0000313" key="1">
    <source>
        <dbReference type="EMBL" id="EYC37944.1"/>
    </source>
</evidence>
<accession>A0A016WDN9</accession>
<dbReference type="EMBL" id="JARK01000355">
    <property type="protein sequence ID" value="EYC37944.1"/>
    <property type="molecule type" value="Genomic_DNA"/>
</dbReference>
<gene>
    <name evidence="1" type="primary">Acey_s0755.g2077</name>
    <name evidence="1" type="ORF">Y032_0755g2077</name>
</gene>
<comment type="caution">
    <text evidence="1">The sequence shown here is derived from an EMBL/GenBank/DDBJ whole genome shotgun (WGS) entry which is preliminary data.</text>
</comment>
<proteinExistence type="predicted"/>
<name>A0A016WDN9_9BILA</name>